<name>A0A164QYH8_9CRUS</name>
<dbReference type="EMBL" id="LRGB01002307">
    <property type="protein sequence ID" value="KZS08179.1"/>
    <property type="molecule type" value="Genomic_DNA"/>
</dbReference>
<sequence length="94" mass="10963">MDSSKYMERTHVGFIAIESERSYVVETHLLFRTVLRYWIWDLEQKEKGGVDLMDISVADLPSRTKLPQWDIRTSSVSSVNEPESRAQVRITIFS</sequence>
<evidence type="ECO:0000313" key="1">
    <source>
        <dbReference type="EMBL" id="KZS08179.1"/>
    </source>
</evidence>
<reference evidence="1 2" key="1">
    <citation type="submission" date="2016-03" db="EMBL/GenBank/DDBJ databases">
        <title>EvidentialGene: Evidence-directed Construction of Genes on Genomes.</title>
        <authorList>
            <person name="Gilbert D.G."/>
            <person name="Choi J.-H."/>
            <person name="Mockaitis K."/>
            <person name="Colbourne J."/>
            <person name="Pfrender M."/>
        </authorList>
    </citation>
    <scope>NUCLEOTIDE SEQUENCE [LARGE SCALE GENOMIC DNA]</scope>
    <source>
        <strain evidence="1 2">Xinb3</strain>
        <tissue evidence="1">Complete organism</tissue>
    </source>
</reference>
<organism evidence="1 2">
    <name type="scientific">Daphnia magna</name>
    <dbReference type="NCBI Taxonomy" id="35525"/>
    <lineage>
        <taxon>Eukaryota</taxon>
        <taxon>Metazoa</taxon>
        <taxon>Ecdysozoa</taxon>
        <taxon>Arthropoda</taxon>
        <taxon>Crustacea</taxon>
        <taxon>Branchiopoda</taxon>
        <taxon>Diplostraca</taxon>
        <taxon>Cladocera</taxon>
        <taxon>Anomopoda</taxon>
        <taxon>Daphniidae</taxon>
        <taxon>Daphnia</taxon>
    </lineage>
</organism>
<evidence type="ECO:0000313" key="2">
    <source>
        <dbReference type="Proteomes" id="UP000076858"/>
    </source>
</evidence>
<gene>
    <name evidence="1" type="ORF">APZ42_027926</name>
</gene>
<keyword evidence="2" id="KW-1185">Reference proteome</keyword>
<dbReference type="Proteomes" id="UP000076858">
    <property type="component" value="Unassembled WGS sequence"/>
</dbReference>
<accession>A0A164QYH8</accession>
<proteinExistence type="predicted"/>
<comment type="caution">
    <text evidence="1">The sequence shown here is derived from an EMBL/GenBank/DDBJ whole genome shotgun (WGS) entry which is preliminary data.</text>
</comment>
<protein>
    <submittedName>
        <fullName evidence="1">Uncharacterized protein</fullName>
    </submittedName>
</protein>
<dbReference type="AlphaFoldDB" id="A0A164QYH8"/>